<dbReference type="Proteomes" id="UP001196413">
    <property type="component" value="Unassembled WGS sequence"/>
</dbReference>
<dbReference type="EMBL" id="JAHQIW010000303">
    <property type="protein sequence ID" value="KAJ1347334.1"/>
    <property type="molecule type" value="Genomic_DNA"/>
</dbReference>
<organism evidence="1 2">
    <name type="scientific">Parelaphostrongylus tenuis</name>
    <name type="common">Meningeal worm</name>
    <dbReference type="NCBI Taxonomy" id="148309"/>
    <lineage>
        <taxon>Eukaryota</taxon>
        <taxon>Metazoa</taxon>
        <taxon>Ecdysozoa</taxon>
        <taxon>Nematoda</taxon>
        <taxon>Chromadorea</taxon>
        <taxon>Rhabditida</taxon>
        <taxon>Rhabditina</taxon>
        <taxon>Rhabditomorpha</taxon>
        <taxon>Strongyloidea</taxon>
        <taxon>Metastrongylidae</taxon>
        <taxon>Parelaphostrongylus</taxon>
    </lineage>
</organism>
<protein>
    <submittedName>
        <fullName evidence="1">Uncharacterized protein</fullName>
    </submittedName>
</protein>
<proteinExistence type="predicted"/>
<dbReference type="AlphaFoldDB" id="A0AAD5QF91"/>
<gene>
    <name evidence="1" type="ORF">KIN20_002370</name>
</gene>
<evidence type="ECO:0000313" key="1">
    <source>
        <dbReference type="EMBL" id="KAJ1347334.1"/>
    </source>
</evidence>
<evidence type="ECO:0000313" key="2">
    <source>
        <dbReference type="Proteomes" id="UP001196413"/>
    </source>
</evidence>
<name>A0AAD5QF91_PARTN</name>
<accession>A0AAD5QF91</accession>
<comment type="caution">
    <text evidence="1">The sequence shown here is derived from an EMBL/GenBank/DDBJ whole genome shotgun (WGS) entry which is preliminary data.</text>
</comment>
<keyword evidence="2" id="KW-1185">Reference proteome</keyword>
<sequence>MNRNNGVETISVTNAMTALILEFMSRPKGSKQIREQTLEQPFNLFSGNEFRPPKVKNEEHPRYWSSSITHYITEPVAKIINEDECKSEKFGRDIEM</sequence>
<reference evidence="1" key="1">
    <citation type="submission" date="2021-06" db="EMBL/GenBank/DDBJ databases">
        <title>Parelaphostrongylus tenuis whole genome reference sequence.</title>
        <authorList>
            <person name="Garwood T.J."/>
            <person name="Larsen P.A."/>
            <person name="Fountain-Jones N.M."/>
            <person name="Garbe J.R."/>
            <person name="Macchietto M.G."/>
            <person name="Kania S.A."/>
            <person name="Gerhold R.W."/>
            <person name="Richards J.E."/>
            <person name="Wolf T.M."/>
        </authorList>
    </citation>
    <scope>NUCLEOTIDE SEQUENCE</scope>
    <source>
        <strain evidence="1">MNPRO001-30</strain>
        <tissue evidence="1">Meninges</tissue>
    </source>
</reference>